<comment type="caution">
    <text evidence="4">The sequence shown here is derived from an EMBL/GenBank/DDBJ whole genome shotgun (WGS) entry which is preliminary data.</text>
</comment>
<sequence length="117" mass="13052">MTKKLETQRLIASLEKTSRKTKKSIWKDLAKRIGKPTRNTADVNVEKLELLAKKFAGKTLVVPGKVLSKGELTTKTKIVAISASEAAVEKINQNGEFILLRDFVDEKVKVSELMIVK</sequence>
<protein>
    <submittedName>
        <fullName evidence="4">50S ribosomal protein L18e</fullName>
    </submittedName>
</protein>
<dbReference type="InterPro" id="IPR021131">
    <property type="entry name" value="Ribosomal_uL15/eL18"/>
</dbReference>
<feature type="domain" description="Large ribosomal subunit protein uL15/eL18" evidence="3">
    <location>
        <begin position="28"/>
        <end position="95"/>
    </location>
</feature>
<dbReference type="GO" id="GO:1990904">
    <property type="term" value="C:ribonucleoprotein complex"/>
    <property type="evidence" value="ECO:0007669"/>
    <property type="project" value="UniProtKB-KW"/>
</dbReference>
<name>A0A8T5GF18_9ARCH</name>
<dbReference type="Proteomes" id="UP000722459">
    <property type="component" value="Unassembled WGS sequence"/>
</dbReference>
<dbReference type="GO" id="GO:0005840">
    <property type="term" value="C:ribosome"/>
    <property type="evidence" value="ECO:0007669"/>
    <property type="project" value="UniProtKB-KW"/>
</dbReference>
<dbReference type="Gene3D" id="3.100.10.10">
    <property type="match status" value="1"/>
</dbReference>
<dbReference type="Pfam" id="PF00828">
    <property type="entry name" value="Ribosomal_L27A"/>
    <property type="match status" value="1"/>
</dbReference>
<organism evidence="4 5">
    <name type="scientific">Candidatus Iainarchaeum sp</name>
    <dbReference type="NCBI Taxonomy" id="3101447"/>
    <lineage>
        <taxon>Archaea</taxon>
        <taxon>Candidatus Iainarchaeota</taxon>
        <taxon>Candidatus Iainarchaeia</taxon>
        <taxon>Candidatus Iainarchaeales</taxon>
        <taxon>Candidatus Iainarchaeaceae</taxon>
        <taxon>Candidatus Iainarchaeum</taxon>
    </lineage>
</organism>
<dbReference type="EMBL" id="JABJNZ010000046">
    <property type="protein sequence ID" value="MBT4870603.1"/>
    <property type="molecule type" value="Genomic_DNA"/>
</dbReference>
<gene>
    <name evidence="4" type="ORF">HON47_03450</name>
</gene>
<evidence type="ECO:0000256" key="2">
    <source>
        <dbReference type="ARBA" id="ARBA00023274"/>
    </source>
</evidence>
<evidence type="ECO:0000313" key="5">
    <source>
        <dbReference type="Proteomes" id="UP000722459"/>
    </source>
</evidence>
<reference evidence="4" key="1">
    <citation type="journal article" date="2021" name="ISME J.">
        <title>Mercury methylation by metabolically versatile and cosmopolitan marine bacteria.</title>
        <authorList>
            <person name="Lin H."/>
            <person name="Ascher D.B."/>
            <person name="Myung Y."/>
            <person name="Lamborg C.H."/>
            <person name="Hallam S.J."/>
            <person name="Gionfriddo C.M."/>
            <person name="Holt K.E."/>
            <person name="Moreau J.W."/>
        </authorList>
    </citation>
    <scope>NUCLEOTIDE SEQUENCE</scope>
    <source>
        <strain evidence="4">SI075_bin30</strain>
    </source>
</reference>
<evidence type="ECO:0000259" key="3">
    <source>
        <dbReference type="Pfam" id="PF00828"/>
    </source>
</evidence>
<evidence type="ECO:0000256" key="1">
    <source>
        <dbReference type="ARBA" id="ARBA00022980"/>
    </source>
</evidence>
<keyword evidence="1 4" id="KW-0689">Ribosomal protein</keyword>
<proteinExistence type="predicted"/>
<keyword evidence="2" id="KW-0687">Ribonucleoprotein</keyword>
<dbReference type="SUPFAM" id="SSF52080">
    <property type="entry name" value="Ribosomal proteins L15p and L18e"/>
    <property type="match status" value="1"/>
</dbReference>
<accession>A0A8T5GF18</accession>
<dbReference type="InterPro" id="IPR036227">
    <property type="entry name" value="Ribosomal_uL15/eL18_sf"/>
</dbReference>
<evidence type="ECO:0000313" key="4">
    <source>
        <dbReference type="EMBL" id="MBT4870603.1"/>
    </source>
</evidence>
<dbReference type="AlphaFoldDB" id="A0A8T5GF18"/>
<dbReference type="NCBIfam" id="NF003079">
    <property type="entry name" value="PRK04005.1"/>
    <property type="match status" value="1"/>
</dbReference>